<dbReference type="AlphaFoldDB" id="A0A0B1TE59"/>
<name>A0A0B1TE59_OESDE</name>
<reference evidence="1 2" key="1">
    <citation type="submission" date="2014-03" db="EMBL/GenBank/DDBJ databases">
        <title>Draft genome of the hookworm Oesophagostomum dentatum.</title>
        <authorList>
            <person name="Mitreva M."/>
        </authorList>
    </citation>
    <scope>NUCLEOTIDE SEQUENCE [LARGE SCALE GENOMIC DNA]</scope>
    <source>
        <strain evidence="1 2">OD-Hann</strain>
    </source>
</reference>
<organism evidence="1 2">
    <name type="scientific">Oesophagostomum dentatum</name>
    <name type="common">Nodular worm</name>
    <dbReference type="NCBI Taxonomy" id="61180"/>
    <lineage>
        <taxon>Eukaryota</taxon>
        <taxon>Metazoa</taxon>
        <taxon>Ecdysozoa</taxon>
        <taxon>Nematoda</taxon>
        <taxon>Chromadorea</taxon>
        <taxon>Rhabditida</taxon>
        <taxon>Rhabditina</taxon>
        <taxon>Rhabditomorpha</taxon>
        <taxon>Strongyloidea</taxon>
        <taxon>Strongylidae</taxon>
        <taxon>Oesophagostomum</taxon>
    </lineage>
</organism>
<dbReference type="EMBL" id="KN549828">
    <property type="protein sequence ID" value="KHJ95848.1"/>
    <property type="molecule type" value="Genomic_DNA"/>
</dbReference>
<evidence type="ECO:0000313" key="2">
    <source>
        <dbReference type="Proteomes" id="UP000053660"/>
    </source>
</evidence>
<protein>
    <submittedName>
        <fullName evidence="1">Uncharacterized protein</fullName>
    </submittedName>
</protein>
<dbReference type="Proteomes" id="UP000053660">
    <property type="component" value="Unassembled WGS sequence"/>
</dbReference>
<sequence length="109" mass="11772">MVVDTLHMEVGTLRMEDISRIHHMAMAVTEAIIHTSPMAMAATATVAALVGVALGSEISNSLAEQTQHLLCVFVSAICDPTLELSIKTVDNYANYNVSFSGYKKVDVFL</sequence>
<keyword evidence="2" id="KW-1185">Reference proteome</keyword>
<evidence type="ECO:0000313" key="1">
    <source>
        <dbReference type="EMBL" id="KHJ95848.1"/>
    </source>
</evidence>
<gene>
    <name evidence="1" type="ORF">OESDEN_04198</name>
</gene>
<accession>A0A0B1TE59</accession>
<proteinExistence type="predicted"/>